<dbReference type="GO" id="GO:0043204">
    <property type="term" value="C:perikaryon"/>
    <property type="evidence" value="ECO:0007669"/>
    <property type="project" value="UniProtKB-SubCell"/>
</dbReference>
<dbReference type="Proteomes" id="UP000515152">
    <property type="component" value="Chromosome 7"/>
</dbReference>
<evidence type="ECO:0000256" key="7">
    <source>
        <dbReference type="ARBA" id="ARBA00022664"/>
    </source>
</evidence>
<dbReference type="GO" id="GO:0003723">
    <property type="term" value="F:RNA binding"/>
    <property type="evidence" value="ECO:0007669"/>
    <property type="project" value="InterPro"/>
</dbReference>
<keyword evidence="9" id="KW-0539">Nucleus</keyword>
<dbReference type="GO" id="GO:0048841">
    <property type="term" value="P:regulation of axon extension involved in axon guidance"/>
    <property type="evidence" value="ECO:0007669"/>
    <property type="project" value="Ensembl"/>
</dbReference>
<evidence type="ECO:0000256" key="8">
    <source>
        <dbReference type="ARBA" id="ARBA00023187"/>
    </source>
</evidence>
<dbReference type="RefSeq" id="XP_012691390.1">
    <property type="nucleotide sequence ID" value="XM_012835936.3"/>
</dbReference>
<dbReference type="InterPro" id="IPR047313">
    <property type="entry name" value="SMN_C"/>
</dbReference>
<evidence type="ECO:0000256" key="10">
    <source>
        <dbReference type="ARBA" id="ARBA00034695"/>
    </source>
</evidence>
<dbReference type="Pfam" id="PF20636">
    <property type="entry name" value="SMN_G2-BD"/>
    <property type="match status" value="1"/>
</dbReference>
<dbReference type="SMART" id="SM00333">
    <property type="entry name" value="TUDOR"/>
    <property type="match status" value="1"/>
</dbReference>
<name>A0A6P3W738_CLUHA</name>
<sequence>MENSCNEDLISRGTGQSDDSDIWDDTALIKAYDKAVASFKHALTGEENPESKQQQPGKKRKNNVRNSSRKRSNASSSKEWKVGDSCCARWSEDGNLYSARITSIDHKRGTGFVVYTNYGNKEEHYLKDLLSAGTVKEETPEGVHATEESSAEDGEKFSTHLPSHPGPSSGTKSRTGEGRKSGHSKLPKCGFPPLFPPAAVPMIPPPPPMISAILEEDEALGAMLISWYMSGYHTGFYLGLKQGSKTQEQESSLVKNSS</sequence>
<evidence type="ECO:0000256" key="4">
    <source>
        <dbReference type="ARBA" id="ARBA00004484"/>
    </source>
</evidence>
<dbReference type="InterPro" id="IPR049481">
    <property type="entry name" value="SMN_G2-BD"/>
</dbReference>
<evidence type="ECO:0000256" key="2">
    <source>
        <dbReference type="ARBA" id="ARBA00004408"/>
    </source>
</evidence>
<dbReference type="GO" id="GO:1903862">
    <property type="term" value="P:positive regulation of oxidative phosphorylation"/>
    <property type="evidence" value="ECO:0007669"/>
    <property type="project" value="Ensembl"/>
</dbReference>
<evidence type="ECO:0000256" key="3">
    <source>
        <dbReference type="ARBA" id="ARBA00004463"/>
    </source>
</evidence>
<dbReference type="GO" id="GO:0048936">
    <property type="term" value="P:peripheral nervous system neuron axonogenesis"/>
    <property type="evidence" value="ECO:0007669"/>
    <property type="project" value="Ensembl"/>
</dbReference>
<feature type="region of interest" description="Disordered" evidence="11">
    <location>
        <begin position="43"/>
        <end position="83"/>
    </location>
</feature>
<feature type="compositionally biased region" description="Basic and acidic residues" evidence="11">
    <location>
        <begin position="136"/>
        <end position="158"/>
    </location>
</feature>
<dbReference type="GO" id="GO:0016358">
    <property type="term" value="P:dendrite development"/>
    <property type="evidence" value="ECO:0007669"/>
    <property type="project" value="Ensembl"/>
</dbReference>
<dbReference type="KEGG" id="char:105907574"/>
<protein>
    <submittedName>
        <fullName evidence="14">Survival motor neuron protein 1 isoform X1</fullName>
    </submittedName>
</protein>
<accession>A0A6P3W738</accession>
<dbReference type="GO" id="GO:0051124">
    <property type="term" value="P:synaptic assembly at neuromuscular junction"/>
    <property type="evidence" value="ECO:0007669"/>
    <property type="project" value="Ensembl"/>
</dbReference>
<keyword evidence="8" id="KW-0508">mRNA splicing</keyword>
<feature type="region of interest" description="Disordered" evidence="11">
    <location>
        <begin position="136"/>
        <end position="188"/>
    </location>
</feature>
<dbReference type="PANTHER" id="PTHR39267:SF1">
    <property type="entry name" value="SURVIVAL MOTOR NEURON PROTEIN"/>
    <property type="match status" value="1"/>
</dbReference>
<gene>
    <name evidence="14" type="primary">smn1</name>
</gene>
<dbReference type="InterPro" id="IPR002999">
    <property type="entry name" value="Tudor"/>
</dbReference>
<evidence type="ECO:0000313" key="13">
    <source>
        <dbReference type="Proteomes" id="UP000515152"/>
    </source>
</evidence>
<evidence type="ECO:0000259" key="12">
    <source>
        <dbReference type="PROSITE" id="PS50304"/>
    </source>
</evidence>
<dbReference type="GO" id="GO:0140060">
    <property type="term" value="P:axon arborization"/>
    <property type="evidence" value="ECO:0007669"/>
    <property type="project" value="Ensembl"/>
</dbReference>
<dbReference type="PROSITE" id="PS50304">
    <property type="entry name" value="TUDOR"/>
    <property type="match status" value="1"/>
</dbReference>
<dbReference type="SUPFAM" id="SSF63748">
    <property type="entry name" value="Tudor/PWWP/MBT"/>
    <property type="match status" value="1"/>
</dbReference>
<dbReference type="GO" id="GO:0051259">
    <property type="term" value="P:protein complex oligomerization"/>
    <property type="evidence" value="ECO:0007669"/>
    <property type="project" value="Ensembl"/>
</dbReference>
<dbReference type="Gene3D" id="2.30.30.140">
    <property type="match status" value="1"/>
</dbReference>
<comment type="subcellular location">
    <subcellularLocation>
        <location evidence="1">Cytoplasm</location>
        <location evidence="1">Myofibril</location>
        <location evidence="1">Sarcomere</location>
        <location evidence="1">Z line</location>
    </subcellularLocation>
    <subcellularLocation>
        <location evidence="3">Cytoplasmic granule</location>
    </subcellularLocation>
    <subcellularLocation>
        <location evidence="2">Nucleus</location>
        <location evidence="2">Cajal body</location>
    </subcellularLocation>
    <subcellularLocation>
        <location evidence="10">Nucleus</location>
        <location evidence="10">Gem</location>
    </subcellularLocation>
    <subcellularLocation>
        <location evidence="4">Perikaryon</location>
    </subcellularLocation>
</comment>
<feature type="domain" description="Tudor" evidence="12">
    <location>
        <begin position="79"/>
        <end position="139"/>
    </location>
</feature>
<dbReference type="GO" id="GO:0030018">
    <property type="term" value="C:Z disc"/>
    <property type="evidence" value="ECO:0007669"/>
    <property type="project" value="UniProtKB-SubCell"/>
</dbReference>
<dbReference type="GO" id="GO:0048675">
    <property type="term" value="P:axon extension"/>
    <property type="evidence" value="ECO:0007669"/>
    <property type="project" value="Ensembl"/>
</dbReference>
<dbReference type="GO" id="GO:1904396">
    <property type="term" value="P:regulation of neuromuscular junction development"/>
    <property type="evidence" value="ECO:0007669"/>
    <property type="project" value="Ensembl"/>
</dbReference>
<dbReference type="InterPro" id="IPR040424">
    <property type="entry name" value="Smn1"/>
</dbReference>
<evidence type="ECO:0000256" key="9">
    <source>
        <dbReference type="ARBA" id="ARBA00023242"/>
    </source>
</evidence>
<dbReference type="GO" id="GO:0097504">
    <property type="term" value="C:Gemini of Cajal bodies"/>
    <property type="evidence" value="ECO:0007669"/>
    <property type="project" value="UniProtKB-SubCell"/>
</dbReference>
<dbReference type="OrthoDB" id="197400at2759"/>
<dbReference type="GO" id="GO:0070657">
    <property type="term" value="P:neuromast regeneration"/>
    <property type="evidence" value="ECO:0007669"/>
    <property type="project" value="Ensembl"/>
</dbReference>
<comment type="similarity">
    <text evidence="5">Belongs to the SMN family.</text>
</comment>
<dbReference type="CDD" id="cd22851">
    <property type="entry name" value="SMN_N"/>
    <property type="match status" value="1"/>
</dbReference>
<dbReference type="InterPro" id="IPR010304">
    <property type="entry name" value="SMN_Tudor"/>
</dbReference>
<dbReference type="Gene3D" id="3.40.190.10">
    <property type="entry name" value="Periplasmic binding protein-like II"/>
    <property type="match status" value="1"/>
</dbReference>
<dbReference type="CTD" id="6606"/>
<keyword evidence="13" id="KW-1185">Reference proteome</keyword>
<keyword evidence="6" id="KW-0963">Cytoplasm</keyword>
<dbReference type="PANTHER" id="PTHR39267">
    <property type="entry name" value="SURVIVAL MOTOR NEURON-LIKE PROTEIN 1"/>
    <property type="match status" value="1"/>
</dbReference>
<evidence type="ECO:0000256" key="6">
    <source>
        <dbReference type="ARBA" id="ARBA00022490"/>
    </source>
</evidence>
<dbReference type="GO" id="GO:0000398">
    <property type="term" value="P:mRNA splicing, via spliceosome"/>
    <property type="evidence" value="ECO:0007669"/>
    <property type="project" value="Ensembl"/>
</dbReference>
<dbReference type="Pfam" id="PF06003">
    <property type="entry name" value="SMN_Tudor"/>
    <property type="match status" value="1"/>
</dbReference>
<dbReference type="InterPro" id="IPR047298">
    <property type="entry name" value="Tudor_SMN_eumet"/>
</dbReference>
<dbReference type="GO" id="GO:0015030">
    <property type="term" value="C:Cajal body"/>
    <property type="evidence" value="ECO:0007669"/>
    <property type="project" value="UniProtKB-SubCell"/>
</dbReference>
<evidence type="ECO:0000256" key="5">
    <source>
        <dbReference type="ARBA" id="ARBA00005371"/>
    </source>
</evidence>
<dbReference type="CDD" id="cd20398">
    <property type="entry name" value="Tudor_SMN"/>
    <property type="match status" value="1"/>
</dbReference>
<dbReference type="Pfam" id="PF20635">
    <property type="entry name" value="SMN_YG-box"/>
    <property type="match status" value="1"/>
</dbReference>
<feature type="compositionally biased region" description="Basic residues" evidence="11">
    <location>
        <begin position="57"/>
        <end position="72"/>
    </location>
</feature>
<evidence type="ECO:0000313" key="14">
    <source>
        <dbReference type="RefSeq" id="XP_012691390.1"/>
    </source>
</evidence>
<dbReference type="GeneID" id="105907574"/>
<dbReference type="GO" id="GO:0070050">
    <property type="term" value="P:neuron cellular homeostasis"/>
    <property type="evidence" value="ECO:0007669"/>
    <property type="project" value="Ensembl"/>
</dbReference>
<reference evidence="14" key="1">
    <citation type="submission" date="2025-08" db="UniProtKB">
        <authorList>
            <consortium name="RefSeq"/>
        </authorList>
    </citation>
    <scope>IDENTIFICATION</scope>
</reference>
<organism evidence="13 14">
    <name type="scientific">Clupea harengus</name>
    <name type="common">Atlantic herring</name>
    <dbReference type="NCBI Taxonomy" id="7950"/>
    <lineage>
        <taxon>Eukaryota</taxon>
        <taxon>Metazoa</taxon>
        <taxon>Chordata</taxon>
        <taxon>Craniata</taxon>
        <taxon>Vertebrata</taxon>
        <taxon>Euteleostomi</taxon>
        <taxon>Actinopterygii</taxon>
        <taxon>Neopterygii</taxon>
        <taxon>Teleostei</taxon>
        <taxon>Clupei</taxon>
        <taxon>Clupeiformes</taxon>
        <taxon>Clupeoidei</taxon>
        <taxon>Clupeidae</taxon>
        <taxon>Clupea</taxon>
    </lineage>
</organism>
<dbReference type="CDD" id="cd22852">
    <property type="entry name" value="SMN_C"/>
    <property type="match status" value="1"/>
</dbReference>
<keyword evidence="7" id="KW-0507">mRNA processing</keyword>
<evidence type="ECO:0000256" key="1">
    <source>
        <dbReference type="ARBA" id="ARBA00004216"/>
    </source>
</evidence>
<dbReference type="GO" id="GO:0032991">
    <property type="term" value="C:protein-containing complex"/>
    <property type="evidence" value="ECO:0007669"/>
    <property type="project" value="Ensembl"/>
</dbReference>
<evidence type="ECO:0000256" key="11">
    <source>
        <dbReference type="SAM" id="MobiDB-lite"/>
    </source>
</evidence>
<dbReference type="AlphaFoldDB" id="A0A6P3W738"/>
<feature type="region of interest" description="Disordered" evidence="11">
    <location>
        <begin position="1"/>
        <end position="21"/>
    </location>
</feature>
<dbReference type="GO" id="GO:0008045">
    <property type="term" value="P:motor neuron axon guidance"/>
    <property type="evidence" value="ECO:0007669"/>
    <property type="project" value="Ensembl"/>
</dbReference>
<proteinExistence type="inferred from homology"/>